<evidence type="ECO:0000256" key="1">
    <source>
        <dbReference type="ARBA" id="ARBA00012513"/>
    </source>
</evidence>
<feature type="transmembrane region" description="Helical" evidence="10">
    <location>
        <begin position="350"/>
        <end position="371"/>
    </location>
</feature>
<dbReference type="EMBL" id="JADEXQ010000019">
    <property type="protein sequence ID" value="MBE9029634.1"/>
    <property type="molecule type" value="Genomic_DNA"/>
</dbReference>
<evidence type="ECO:0000256" key="2">
    <source>
        <dbReference type="ARBA" id="ARBA00022527"/>
    </source>
</evidence>
<dbReference type="InterPro" id="IPR011009">
    <property type="entry name" value="Kinase-like_dom_sf"/>
</dbReference>
<dbReference type="Gene3D" id="3.30.200.20">
    <property type="entry name" value="Phosphorylase Kinase, domain 1"/>
    <property type="match status" value="1"/>
</dbReference>
<feature type="compositionally biased region" description="Low complexity" evidence="9">
    <location>
        <begin position="326"/>
        <end position="344"/>
    </location>
</feature>
<evidence type="ECO:0000256" key="10">
    <source>
        <dbReference type="SAM" id="Phobius"/>
    </source>
</evidence>
<dbReference type="InterPro" id="IPR000719">
    <property type="entry name" value="Prot_kinase_dom"/>
</dbReference>
<keyword evidence="5" id="KW-0418">Kinase</keyword>
<keyword evidence="4" id="KW-0547">Nucleotide-binding</keyword>
<evidence type="ECO:0000313" key="12">
    <source>
        <dbReference type="EMBL" id="MBE9029634.1"/>
    </source>
</evidence>
<evidence type="ECO:0000256" key="6">
    <source>
        <dbReference type="ARBA" id="ARBA00022840"/>
    </source>
</evidence>
<keyword evidence="6" id="KW-0067">ATP-binding</keyword>
<gene>
    <name evidence="12" type="ORF">IQ266_07815</name>
</gene>
<keyword evidence="13" id="KW-1185">Reference proteome</keyword>
<comment type="catalytic activity">
    <reaction evidence="8">
        <text>L-seryl-[protein] + ATP = O-phospho-L-seryl-[protein] + ADP + H(+)</text>
        <dbReference type="Rhea" id="RHEA:17989"/>
        <dbReference type="Rhea" id="RHEA-COMP:9863"/>
        <dbReference type="Rhea" id="RHEA-COMP:11604"/>
        <dbReference type="ChEBI" id="CHEBI:15378"/>
        <dbReference type="ChEBI" id="CHEBI:29999"/>
        <dbReference type="ChEBI" id="CHEBI:30616"/>
        <dbReference type="ChEBI" id="CHEBI:83421"/>
        <dbReference type="ChEBI" id="CHEBI:456216"/>
        <dbReference type="EC" id="2.7.11.1"/>
    </reaction>
</comment>
<organism evidence="12 13">
    <name type="scientific">Romeriopsis navalis LEGE 11480</name>
    <dbReference type="NCBI Taxonomy" id="2777977"/>
    <lineage>
        <taxon>Bacteria</taxon>
        <taxon>Bacillati</taxon>
        <taxon>Cyanobacteriota</taxon>
        <taxon>Cyanophyceae</taxon>
        <taxon>Leptolyngbyales</taxon>
        <taxon>Leptolyngbyaceae</taxon>
        <taxon>Romeriopsis</taxon>
        <taxon>Romeriopsis navalis</taxon>
    </lineage>
</organism>
<proteinExistence type="predicted"/>
<accession>A0A928VPE5</accession>
<name>A0A928VPE5_9CYAN</name>
<keyword evidence="3" id="KW-0808">Transferase</keyword>
<keyword evidence="10" id="KW-0472">Membrane</keyword>
<dbReference type="GO" id="GO:0004674">
    <property type="term" value="F:protein serine/threonine kinase activity"/>
    <property type="evidence" value="ECO:0007669"/>
    <property type="project" value="UniProtKB-KW"/>
</dbReference>
<dbReference type="InterPro" id="IPR025344">
    <property type="entry name" value="CDP1-like_IMS"/>
</dbReference>
<dbReference type="Gene3D" id="1.10.510.10">
    <property type="entry name" value="Transferase(Phosphotransferase) domain 1"/>
    <property type="match status" value="1"/>
</dbReference>
<feature type="region of interest" description="Disordered" evidence="9">
    <location>
        <begin position="303"/>
        <end position="344"/>
    </location>
</feature>
<evidence type="ECO:0000313" key="13">
    <source>
        <dbReference type="Proteomes" id="UP000625316"/>
    </source>
</evidence>
<protein>
    <recommendedName>
        <fullName evidence="1">non-specific serine/threonine protein kinase</fullName>
        <ecNumber evidence="1">2.7.11.1</ecNumber>
    </recommendedName>
</protein>
<dbReference type="Pfam" id="PF00069">
    <property type="entry name" value="Pkinase"/>
    <property type="match status" value="1"/>
</dbReference>
<comment type="caution">
    <text evidence="12">The sequence shown here is derived from an EMBL/GenBank/DDBJ whole genome shotgun (WGS) entry which is preliminary data.</text>
</comment>
<evidence type="ECO:0000256" key="7">
    <source>
        <dbReference type="ARBA" id="ARBA00047899"/>
    </source>
</evidence>
<comment type="catalytic activity">
    <reaction evidence="7">
        <text>L-threonyl-[protein] + ATP = O-phospho-L-threonyl-[protein] + ADP + H(+)</text>
        <dbReference type="Rhea" id="RHEA:46608"/>
        <dbReference type="Rhea" id="RHEA-COMP:11060"/>
        <dbReference type="Rhea" id="RHEA-COMP:11605"/>
        <dbReference type="ChEBI" id="CHEBI:15378"/>
        <dbReference type="ChEBI" id="CHEBI:30013"/>
        <dbReference type="ChEBI" id="CHEBI:30616"/>
        <dbReference type="ChEBI" id="CHEBI:61977"/>
        <dbReference type="ChEBI" id="CHEBI:456216"/>
        <dbReference type="EC" id="2.7.11.1"/>
    </reaction>
</comment>
<evidence type="ECO:0000259" key="11">
    <source>
        <dbReference type="PROSITE" id="PS50011"/>
    </source>
</evidence>
<dbReference type="Pfam" id="PF13355">
    <property type="entry name" value="ARC6-like_IMS"/>
    <property type="match status" value="1"/>
</dbReference>
<dbReference type="EC" id="2.7.11.1" evidence="1"/>
<evidence type="ECO:0000256" key="9">
    <source>
        <dbReference type="SAM" id="MobiDB-lite"/>
    </source>
</evidence>
<dbReference type="CDD" id="cd14014">
    <property type="entry name" value="STKc_PknB_like"/>
    <property type="match status" value="1"/>
</dbReference>
<keyword evidence="10" id="KW-0812">Transmembrane</keyword>
<feature type="domain" description="Protein kinase" evidence="11">
    <location>
        <begin position="6"/>
        <end position="276"/>
    </location>
</feature>
<dbReference type="PANTHER" id="PTHR24363:SF0">
    <property type="entry name" value="SERINE_THREONINE KINASE LIKE DOMAIN CONTAINING 1"/>
    <property type="match status" value="1"/>
</dbReference>
<dbReference type="AlphaFoldDB" id="A0A928VPE5"/>
<dbReference type="RefSeq" id="WP_264324452.1">
    <property type="nucleotide sequence ID" value="NZ_JADEXQ010000019.1"/>
</dbReference>
<sequence>MLNDRYQIIRPLATGGMGQTYVAADTQRPGNPHCVVKQLKPASTDPDFLVVARRLFQSEATILEKLGRRHDQIPQLLAYFEQDEEFYLVQDLIEGHPLTAEMQLGQRWDEAQVLELLQSVLELLAVIHQEGVIHRDIKPDNLIRRDQDNKLCLIDFGSVKQIRLSQVLNSQPTTYSQLIGPTVAVGTPGYMSAEQYKGKPRPSSDLYSLGIIAVQALTGMLPAQLREDDNGELIWRDQSADISPSLTDFIAKLVSIYLKDRFTSAPEAQQALQQILTDSPDAITIPPSQPAIVPAAVPPLIPDSIATTPQKRTQPDAVPPPPVQPEPTQVAIPQSAAPTHAASPATGSNVVVGILMGMTLLGGIGGGLYAYTRLQQSRALQNIEQLYNAKQFKQCNSQAQSFPQYHADLHRRSQALLTQCQDAQTLENIDLLVQRGTAAEFAQAVDLAMSIPSDAAIYEPAQRLILRSSEKILDLAEQKYFSGGDSDYAEALRLVKAIPREAPVYDEANNQLRKWKTEEARNQQDEKRAETALKAKRWNAADQAANKLATSPVKGWQKIAKSLKAKAKQGRDAERKKAANDRLTRARQRQLLSLINQWMRAKSTIFAPPFNRQRARQLMTGDLLKGVLARMDELEESDAYYRYGRFKVTFQSGQDLLSDRPTLDVQIRQKFTLVEDGDAAAEQSDEGRYRYTFVREAGRWKTVKREELKS</sequence>
<dbReference type="GO" id="GO:0005524">
    <property type="term" value="F:ATP binding"/>
    <property type="evidence" value="ECO:0007669"/>
    <property type="project" value="UniProtKB-KW"/>
</dbReference>
<dbReference type="SMART" id="SM00220">
    <property type="entry name" value="S_TKc"/>
    <property type="match status" value="1"/>
</dbReference>
<dbReference type="PANTHER" id="PTHR24363">
    <property type="entry name" value="SERINE/THREONINE PROTEIN KINASE"/>
    <property type="match status" value="1"/>
</dbReference>
<keyword evidence="10" id="KW-1133">Transmembrane helix</keyword>
<dbReference type="PROSITE" id="PS50011">
    <property type="entry name" value="PROTEIN_KINASE_DOM"/>
    <property type="match status" value="1"/>
</dbReference>
<evidence type="ECO:0000256" key="8">
    <source>
        <dbReference type="ARBA" id="ARBA00048679"/>
    </source>
</evidence>
<evidence type="ECO:0000256" key="5">
    <source>
        <dbReference type="ARBA" id="ARBA00022777"/>
    </source>
</evidence>
<dbReference type="Proteomes" id="UP000625316">
    <property type="component" value="Unassembled WGS sequence"/>
</dbReference>
<reference evidence="12" key="1">
    <citation type="submission" date="2020-10" db="EMBL/GenBank/DDBJ databases">
        <authorList>
            <person name="Castelo-Branco R."/>
            <person name="Eusebio N."/>
            <person name="Adriana R."/>
            <person name="Vieira A."/>
            <person name="Brugerolle De Fraissinette N."/>
            <person name="Rezende De Castro R."/>
            <person name="Schneider M.P."/>
            <person name="Vasconcelos V."/>
            <person name="Leao P.N."/>
        </authorList>
    </citation>
    <scope>NUCLEOTIDE SEQUENCE</scope>
    <source>
        <strain evidence="12">LEGE 11480</strain>
    </source>
</reference>
<evidence type="ECO:0000256" key="3">
    <source>
        <dbReference type="ARBA" id="ARBA00022679"/>
    </source>
</evidence>
<keyword evidence="2" id="KW-0723">Serine/threonine-protein kinase</keyword>
<dbReference type="SUPFAM" id="SSF56112">
    <property type="entry name" value="Protein kinase-like (PK-like)"/>
    <property type="match status" value="1"/>
</dbReference>
<evidence type="ECO:0000256" key="4">
    <source>
        <dbReference type="ARBA" id="ARBA00022741"/>
    </source>
</evidence>